<gene>
    <name evidence="1" type="ORF">Pcinc_022859</name>
</gene>
<keyword evidence="2" id="KW-1185">Reference proteome</keyword>
<dbReference type="Proteomes" id="UP001286313">
    <property type="component" value="Unassembled WGS sequence"/>
</dbReference>
<name>A0AAE1FD34_PETCI</name>
<dbReference type="AlphaFoldDB" id="A0AAE1FD34"/>
<sequence length="279" mass="31618">MYQYETFNGVIVQEDISIPISVPDDTPTEEEITTIEFDEDVIQQHLDKLDASKVPGPDGVSPFVLNTCASLLHRPLTRIFQSSMDTGEVPADWRRANITPIYKKGSKTQPLNYRPVSLTISSVVSKNLGTNYQLNDTVLAKSTVETDLGVYISVDLKPSTHTSKVTAKANSRLGIIKRSFTFLNKEILRSLYLALVIQACEKLHEDWVYERHVMIAKRRKRSCYYKGQPWEIILGTCKSKNNRNTTGKEGYDSQSVFSLEKVSYIPHNKSSHRKWTAAE</sequence>
<proteinExistence type="predicted"/>
<organism evidence="1 2">
    <name type="scientific">Petrolisthes cinctipes</name>
    <name type="common">Flat porcelain crab</name>
    <dbReference type="NCBI Taxonomy" id="88211"/>
    <lineage>
        <taxon>Eukaryota</taxon>
        <taxon>Metazoa</taxon>
        <taxon>Ecdysozoa</taxon>
        <taxon>Arthropoda</taxon>
        <taxon>Crustacea</taxon>
        <taxon>Multicrustacea</taxon>
        <taxon>Malacostraca</taxon>
        <taxon>Eumalacostraca</taxon>
        <taxon>Eucarida</taxon>
        <taxon>Decapoda</taxon>
        <taxon>Pleocyemata</taxon>
        <taxon>Anomura</taxon>
        <taxon>Galatheoidea</taxon>
        <taxon>Porcellanidae</taxon>
        <taxon>Petrolisthes</taxon>
    </lineage>
</organism>
<comment type="caution">
    <text evidence="1">The sequence shown here is derived from an EMBL/GenBank/DDBJ whole genome shotgun (WGS) entry which is preliminary data.</text>
</comment>
<accession>A0AAE1FD34</accession>
<evidence type="ECO:0008006" key="3">
    <source>
        <dbReference type="Google" id="ProtNLM"/>
    </source>
</evidence>
<dbReference type="PANTHER" id="PTHR33395">
    <property type="entry name" value="TRANSCRIPTASE, PUTATIVE-RELATED-RELATED"/>
    <property type="match status" value="1"/>
</dbReference>
<reference evidence="1" key="1">
    <citation type="submission" date="2023-10" db="EMBL/GenBank/DDBJ databases">
        <title>Genome assemblies of two species of porcelain crab, Petrolisthes cinctipes and Petrolisthes manimaculis (Anomura: Porcellanidae).</title>
        <authorList>
            <person name="Angst P."/>
        </authorList>
    </citation>
    <scope>NUCLEOTIDE SEQUENCE</scope>
    <source>
        <strain evidence="1">PB745_01</strain>
        <tissue evidence="1">Gill</tissue>
    </source>
</reference>
<dbReference type="EMBL" id="JAWQEG010002426">
    <property type="protein sequence ID" value="KAK3872040.1"/>
    <property type="molecule type" value="Genomic_DNA"/>
</dbReference>
<dbReference type="PANTHER" id="PTHR33395:SF22">
    <property type="entry name" value="REVERSE TRANSCRIPTASE DOMAIN-CONTAINING PROTEIN"/>
    <property type="match status" value="1"/>
</dbReference>
<protein>
    <recommendedName>
        <fullName evidence="3">Reverse transcriptase</fullName>
    </recommendedName>
</protein>
<evidence type="ECO:0000313" key="2">
    <source>
        <dbReference type="Proteomes" id="UP001286313"/>
    </source>
</evidence>
<evidence type="ECO:0000313" key="1">
    <source>
        <dbReference type="EMBL" id="KAK3872040.1"/>
    </source>
</evidence>